<dbReference type="AlphaFoldDB" id="A0A1C3KH13"/>
<organism evidence="1 2">
    <name type="scientific">Plasmodium ovale</name>
    <name type="common">malaria parasite P. ovale</name>
    <dbReference type="NCBI Taxonomy" id="36330"/>
    <lineage>
        <taxon>Eukaryota</taxon>
        <taxon>Sar</taxon>
        <taxon>Alveolata</taxon>
        <taxon>Apicomplexa</taxon>
        <taxon>Aconoidasida</taxon>
        <taxon>Haemosporida</taxon>
        <taxon>Plasmodiidae</taxon>
        <taxon>Plasmodium</taxon>
        <taxon>Plasmodium (Plasmodium)</taxon>
    </lineage>
</organism>
<gene>
    <name evidence="1" type="primary">PowCR01_000066100</name>
    <name evidence="1" type="ORF">POWCR01_000066100</name>
</gene>
<accession>A0A1C3KH13</accession>
<protein>
    <recommendedName>
        <fullName evidence="3">PIR protein</fullName>
    </recommendedName>
</protein>
<name>A0A1C3KH13_PLAOA</name>
<dbReference type="EMBL" id="FLRJ01000196">
    <property type="protein sequence ID" value="SBT72983.1"/>
    <property type="molecule type" value="Genomic_DNA"/>
</dbReference>
<evidence type="ECO:0000313" key="1">
    <source>
        <dbReference type="EMBL" id="SBT72983.1"/>
    </source>
</evidence>
<sequence>MQIIRITLKSQKHVLLSNDCPCESYTLNIAEIKDNGFLGYIPVSVFYDILNYRYDYDISGSILNSPNGKENLNMGYTNKIKCNMNKIIKGWVILMKIFNLNNIEEKKLCNYLNYSISEEVFKKKKHLYKFLEYYKSIISKMSEIITSQNEKFCDYLKDPFELCYTMKDDDTGNQ</sequence>
<dbReference type="VEuPathDB" id="PlasmoDB:POWCR01_000066100"/>
<proteinExistence type="predicted"/>
<dbReference type="Proteomes" id="UP000243200">
    <property type="component" value="Unassembled WGS sequence"/>
</dbReference>
<evidence type="ECO:0000313" key="2">
    <source>
        <dbReference type="Proteomes" id="UP000243200"/>
    </source>
</evidence>
<reference evidence="1 2" key="1">
    <citation type="submission" date="2016-06" db="EMBL/GenBank/DDBJ databases">
        <authorList>
            <consortium name="Pathogen Informatics"/>
        </authorList>
    </citation>
    <scope>NUCLEOTIDE SEQUENCE [LARGE SCALE GENOMIC DNA]</scope>
</reference>
<evidence type="ECO:0008006" key="3">
    <source>
        <dbReference type="Google" id="ProtNLM"/>
    </source>
</evidence>